<evidence type="ECO:0000313" key="2">
    <source>
        <dbReference type="Proteomes" id="UP000298264"/>
    </source>
</evidence>
<evidence type="ECO:0000313" key="1">
    <source>
        <dbReference type="EMBL" id="TGN10935.1"/>
    </source>
</evidence>
<accession>A0A4R9LPB6</accession>
<dbReference type="RefSeq" id="WP_135763695.1">
    <property type="nucleotide sequence ID" value="NZ_RQHV01000042.1"/>
</dbReference>
<reference evidence="1" key="1">
    <citation type="journal article" date="2019" name="PLoS Negl. Trop. Dis.">
        <title>Revisiting the worldwide diversity of Leptospira species in the environment.</title>
        <authorList>
            <person name="Vincent A.T."/>
            <person name="Schiettekatte O."/>
            <person name="Bourhy P."/>
            <person name="Veyrier F.J."/>
            <person name="Picardeau M."/>
        </authorList>
    </citation>
    <scope>NUCLEOTIDE SEQUENCE [LARGE SCALE GENOMIC DNA]</scope>
    <source>
        <strain evidence="1">201400974</strain>
    </source>
</reference>
<dbReference type="OrthoDB" id="334034at2"/>
<gene>
    <name evidence="1" type="ORF">EHS11_07075</name>
</gene>
<protein>
    <submittedName>
        <fullName evidence="1">Uncharacterized protein</fullName>
    </submittedName>
</protein>
<keyword evidence="2" id="KW-1185">Reference proteome</keyword>
<sequence>MLSYDSQNYETSPSFPPVTQLSKKLEIFTNNLLQCMQEKAKEESTWAVISLQGEILAKGSYAYPVESSDLLFREG</sequence>
<dbReference type="EMBL" id="RQHV01000042">
    <property type="protein sequence ID" value="TGN10935.1"/>
    <property type="molecule type" value="Genomic_DNA"/>
</dbReference>
<dbReference type="AlphaFoldDB" id="A0A4R9LPB6"/>
<organism evidence="1 2">
    <name type="scientific">Leptospira ilyithenensis</name>
    <dbReference type="NCBI Taxonomy" id="2484901"/>
    <lineage>
        <taxon>Bacteria</taxon>
        <taxon>Pseudomonadati</taxon>
        <taxon>Spirochaetota</taxon>
        <taxon>Spirochaetia</taxon>
        <taxon>Leptospirales</taxon>
        <taxon>Leptospiraceae</taxon>
        <taxon>Leptospira</taxon>
    </lineage>
</organism>
<comment type="caution">
    <text evidence="1">The sequence shown here is derived from an EMBL/GenBank/DDBJ whole genome shotgun (WGS) entry which is preliminary data.</text>
</comment>
<dbReference type="Proteomes" id="UP000298264">
    <property type="component" value="Unassembled WGS sequence"/>
</dbReference>
<proteinExistence type="predicted"/>
<name>A0A4R9LPB6_9LEPT</name>